<evidence type="ECO:0000313" key="2">
    <source>
        <dbReference type="EMBL" id="KAK0710707.1"/>
    </source>
</evidence>
<gene>
    <name evidence="2" type="ORF">B0H67DRAFT_263879</name>
</gene>
<feature type="region of interest" description="Disordered" evidence="1">
    <location>
        <begin position="1"/>
        <end position="148"/>
    </location>
</feature>
<name>A0AA40DRL5_9PEZI</name>
<feature type="compositionally biased region" description="Pro residues" evidence="1">
    <location>
        <begin position="126"/>
        <end position="138"/>
    </location>
</feature>
<reference evidence="2" key="1">
    <citation type="submission" date="2023-06" db="EMBL/GenBank/DDBJ databases">
        <title>Genome-scale phylogeny and comparative genomics of the fungal order Sordariales.</title>
        <authorList>
            <consortium name="Lawrence Berkeley National Laboratory"/>
            <person name="Hensen N."/>
            <person name="Bonometti L."/>
            <person name="Westerberg I."/>
            <person name="Brannstrom I.O."/>
            <person name="Guillou S."/>
            <person name="Cros-Aarteil S."/>
            <person name="Calhoun S."/>
            <person name="Haridas S."/>
            <person name="Kuo A."/>
            <person name="Mondo S."/>
            <person name="Pangilinan J."/>
            <person name="Riley R."/>
            <person name="Labutti K."/>
            <person name="Andreopoulos B."/>
            <person name="Lipzen A."/>
            <person name="Chen C."/>
            <person name="Yanf M."/>
            <person name="Daum C."/>
            <person name="Ng V."/>
            <person name="Clum A."/>
            <person name="Steindorff A."/>
            <person name="Ohm R."/>
            <person name="Martin F."/>
            <person name="Silar P."/>
            <person name="Natvig D."/>
            <person name="Lalanne C."/>
            <person name="Gautier V."/>
            <person name="Ament-Velasquez S.L."/>
            <person name="Kruys A."/>
            <person name="Hutchinson M.I."/>
            <person name="Powell A.J."/>
            <person name="Barry K."/>
            <person name="Miller A.N."/>
            <person name="Grigoriev I.V."/>
            <person name="Debuchy R."/>
            <person name="Gladieux P."/>
            <person name="Thoren M.H."/>
            <person name="Johannesson H."/>
        </authorList>
    </citation>
    <scope>NUCLEOTIDE SEQUENCE</scope>
    <source>
        <strain evidence="2">SMH4607-1</strain>
    </source>
</reference>
<organism evidence="2 3">
    <name type="scientific">Lasiosphaeris hirsuta</name>
    <dbReference type="NCBI Taxonomy" id="260670"/>
    <lineage>
        <taxon>Eukaryota</taxon>
        <taxon>Fungi</taxon>
        <taxon>Dikarya</taxon>
        <taxon>Ascomycota</taxon>
        <taxon>Pezizomycotina</taxon>
        <taxon>Sordariomycetes</taxon>
        <taxon>Sordariomycetidae</taxon>
        <taxon>Sordariales</taxon>
        <taxon>Lasiosphaeriaceae</taxon>
        <taxon>Lasiosphaeris</taxon>
    </lineage>
</organism>
<feature type="compositionally biased region" description="Polar residues" evidence="1">
    <location>
        <begin position="62"/>
        <end position="71"/>
    </location>
</feature>
<feature type="compositionally biased region" description="Basic and acidic residues" evidence="1">
    <location>
        <begin position="52"/>
        <end position="61"/>
    </location>
</feature>
<proteinExistence type="predicted"/>
<evidence type="ECO:0000313" key="3">
    <source>
        <dbReference type="Proteomes" id="UP001172102"/>
    </source>
</evidence>
<dbReference type="AlphaFoldDB" id="A0AA40DRL5"/>
<sequence length="194" mass="21250">MSSSIQEYFDAAENWERPRAVSTNTPRHPPSASRTARHASNPGTQQRVPARSSRETRETRDQAPSAQNSRGTLRPAPSSHAARGSRRSTQTIQDPAPRSPREIPAPSHPSRDPFFSSQIDREGDDPPPPPYEPLPPRPGFAGSRNALNADSNARVEMAAGLEVVEPQPISGCVMRWGRNFSQPPCCRPVMVPDC</sequence>
<dbReference type="Proteomes" id="UP001172102">
    <property type="component" value="Unassembled WGS sequence"/>
</dbReference>
<keyword evidence="3" id="KW-1185">Reference proteome</keyword>
<evidence type="ECO:0000256" key="1">
    <source>
        <dbReference type="SAM" id="MobiDB-lite"/>
    </source>
</evidence>
<accession>A0AA40DRL5</accession>
<dbReference type="EMBL" id="JAUKUA010000005">
    <property type="protein sequence ID" value="KAK0710707.1"/>
    <property type="molecule type" value="Genomic_DNA"/>
</dbReference>
<comment type="caution">
    <text evidence="2">The sequence shown here is derived from an EMBL/GenBank/DDBJ whole genome shotgun (WGS) entry which is preliminary data.</text>
</comment>
<protein>
    <submittedName>
        <fullName evidence="2">Uncharacterized protein</fullName>
    </submittedName>
</protein>